<dbReference type="PANTHER" id="PTHR43133:SF62">
    <property type="entry name" value="RNA POLYMERASE SIGMA FACTOR SIGZ"/>
    <property type="match status" value="1"/>
</dbReference>
<dbReference type="GO" id="GO:0006352">
    <property type="term" value="P:DNA-templated transcription initiation"/>
    <property type="evidence" value="ECO:0007669"/>
    <property type="project" value="InterPro"/>
</dbReference>
<evidence type="ECO:0000313" key="9">
    <source>
        <dbReference type="EMBL" id="SDN54528.1"/>
    </source>
</evidence>
<keyword evidence="10" id="KW-1185">Reference proteome</keyword>
<keyword evidence="4 6" id="KW-0238">DNA-binding</keyword>
<evidence type="ECO:0000256" key="5">
    <source>
        <dbReference type="ARBA" id="ARBA00023163"/>
    </source>
</evidence>
<dbReference type="AlphaFoldDB" id="A0A1H0C9H9"/>
<dbReference type="STRING" id="1166073.SAMN05192530_101199"/>
<keyword evidence="5 6" id="KW-0804">Transcription</keyword>
<keyword evidence="2 6" id="KW-0805">Transcription regulation</keyword>
<dbReference type="Proteomes" id="UP000198793">
    <property type="component" value="Unassembled WGS sequence"/>
</dbReference>
<dbReference type="SUPFAM" id="SSF88946">
    <property type="entry name" value="Sigma2 domain of RNA polymerase sigma factors"/>
    <property type="match status" value="1"/>
</dbReference>
<dbReference type="InterPro" id="IPR014284">
    <property type="entry name" value="RNA_pol_sigma-70_dom"/>
</dbReference>
<evidence type="ECO:0000256" key="3">
    <source>
        <dbReference type="ARBA" id="ARBA00023082"/>
    </source>
</evidence>
<feature type="domain" description="RNA polymerase sigma-70 region 4" evidence="8">
    <location>
        <begin position="133"/>
        <end position="181"/>
    </location>
</feature>
<comment type="similarity">
    <text evidence="1 6">Belongs to the sigma-70 factor family. ECF subfamily.</text>
</comment>
<evidence type="ECO:0000256" key="4">
    <source>
        <dbReference type="ARBA" id="ARBA00023125"/>
    </source>
</evidence>
<dbReference type="InterPro" id="IPR036388">
    <property type="entry name" value="WH-like_DNA-bd_sf"/>
</dbReference>
<evidence type="ECO:0000256" key="2">
    <source>
        <dbReference type="ARBA" id="ARBA00023015"/>
    </source>
</evidence>
<feature type="domain" description="RNA polymerase sigma-70 region 2" evidence="7">
    <location>
        <begin position="35"/>
        <end position="96"/>
    </location>
</feature>
<dbReference type="Pfam" id="PF04545">
    <property type="entry name" value="Sigma70_r4"/>
    <property type="match status" value="1"/>
</dbReference>
<dbReference type="GO" id="GO:0016987">
    <property type="term" value="F:sigma factor activity"/>
    <property type="evidence" value="ECO:0007669"/>
    <property type="project" value="UniProtKB-KW"/>
</dbReference>
<protein>
    <recommendedName>
        <fullName evidence="6">RNA polymerase sigma factor</fullName>
    </recommendedName>
</protein>
<dbReference type="EMBL" id="FNIT01000001">
    <property type="protein sequence ID" value="SDN54528.1"/>
    <property type="molecule type" value="Genomic_DNA"/>
</dbReference>
<evidence type="ECO:0000313" key="10">
    <source>
        <dbReference type="Proteomes" id="UP000198793"/>
    </source>
</evidence>
<name>A0A1H0C9H9_9HYPH</name>
<dbReference type="RefSeq" id="WP_090667590.1">
    <property type="nucleotide sequence ID" value="NZ_FNIT01000001.1"/>
</dbReference>
<dbReference type="InterPro" id="IPR013325">
    <property type="entry name" value="RNA_pol_sigma_r2"/>
</dbReference>
<reference evidence="9 10" key="1">
    <citation type="submission" date="2016-10" db="EMBL/GenBank/DDBJ databases">
        <authorList>
            <person name="de Groot N.N."/>
        </authorList>
    </citation>
    <scope>NUCLEOTIDE SEQUENCE [LARGE SCALE GENOMIC DNA]</scope>
    <source>
        <strain evidence="10">L7-484,KACC 16230,DSM 25025</strain>
    </source>
</reference>
<organism evidence="9 10">
    <name type="scientific">Aureimonas jatrophae</name>
    <dbReference type="NCBI Taxonomy" id="1166073"/>
    <lineage>
        <taxon>Bacteria</taxon>
        <taxon>Pseudomonadati</taxon>
        <taxon>Pseudomonadota</taxon>
        <taxon>Alphaproteobacteria</taxon>
        <taxon>Hyphomicrobiales</taxon>
        <taxon>Aurantimonadaceae</taxon>
        <taxon>Aureimonas</taxon>
    </lineage>
</organism>
<dbReference type="NCBIfam" id="TIGR02937">
    <property type="entry name" value="sigma70-ECF"/>
    <property type="match status" value="1"/>
</dbReference>
<sequence length="186" mass="20334">MTAPPSAREHLARRLVAVGEGERTALRDVYDLTSAKLLGICLRILGDRDEAEDVLQDVYIAVWNKADRFDPARASPITWLATIARNRAIDRLRQRGSRGDSAPVEAAEALPDEAPDALSLLEGRQEAVRLRGCLGELDVRSRDLIASAFFGGRTYDDLARAGAMPLGTVKSIVRRGLQRLKGCLEA</sequence>
<dbReference type="InterPro" id="IPR013324">
    <property type="entry name" value="RNA_pol_sigma_r3/r4-like"/>
</dbReference>
<dbReference type="InterPro" id="IPR039425">
    <property type="entry name" value="RNA_pol_sigma-70-like"/>
</dbReference>
<dbReference type="InterPro" id="IPR000838">
    <property type="entry name" value="RNA_pol_sigma70_ECF_CS"/>
</dbReference>
<dbReference type="PANTHER" id="PTHR43133">
    <property type="entry name" value="RNA POLYMERASE ECF-TYPE SIGMA FACTO"/>
    <property type="match status" value="1"/>
</dbReference>
<evidence type="ECO:0000259" key="7">
    <source>
        <dbReference type="Pfam" id="PF04542"/>
    </source>
</evidence>
<dbReference type="InterPro" id="IPR007630">
    <property type="entry name" value="RNA_pol_sigma70_r4"/>
</dbReference>
<evidence type="ECO:0000259" key="8">
    <source>
        <dbReference type="Pfam" id="PF04545"/>
    </source>
</evidence>
<dbReference type="PROSITE" id="PS01063">
    <property type="entry name" value="SIGMA70_ECF"/>
    <property type="match status" value="1"/>
</dbReference>
<proteinExistence type="inferred from homology"/>
<dbReference type="Pfam" id="PF04542">
    <property type="entry name" value="Sigma70_r2"/>
    <property type="match status" value="1"/>
</dbReference>
<dbReference type="Gene3D" id="1.10.1740.10">
    <property type="match status" value="1"/>
</dbReference>
<evidence type="ECO:0000256" key="6">
    <source>
        <dbReference type="RuleBase" id="RU000716"/>
    </source>
</evidence>
<dbReference type="SUPFAM" id="SSF88659">
    <property type="entry name" value="Sigma3 and sigma4 domains of RNA polymerase sigma factors"/>
    <property type="match status" value="1"/>
</dbReference>
<keyword evidence="3 6" id="KW-0731">Sigma factor</keyword>
<dbReference type="OrthoDB" id="9784272at2"/>
<dbReference type="InterPro" id="IPR007627">
    <property type="entry name" value="RNA_pol_sigma70_r2"/>
</dbReference>
<gene>
    <name evidence="9" type="ORF">SAMN05192530_101199</name>
</gene>
<dbReference type="Gene3D" id="1.10.10.10">
    <property type="entry name" value="Winged helix-like DNA-binding domain superfamily/Winged helix DNA-binding domain"/>
    <property type="match status" value="1"/>
</dbReference>
<dbReference type="GO" id="GO:0003677">
    <property type="term" value="F:DNA binding"/>
    <property type="evidence" value="ECO:0007669"/>
    <property type="project" value="UniProtKB-KW"/>
</dbReference>
<evidence type="ECO:0000256" key="1">
    <source>
        <dbReference type="ARBA" id="ARBA00010641"/>
    </source>
</evidence>
<accession>A0A1H0C9H9</accession>